<gene>
    <name evidence="3" type="ORF">I6E12_11060</name>
</gene>
<sequence>MDKYFICLANSYKRGGRCIAGVEIVFDNNDRWKLVRDDDGRPRWIRPIARTIYGEIPNFLGENIKVFSIVRLTNVVPCPEKAHTENVYYSHIEQYNYAISQDSNVINLLIDTKHQSLFHNRGRAVSTKMIAGINYSLMLIHPDKASAYIDENREKSKNRMRFTYYGTEYDFPITDPTFIDCLKKSADKYTNINDVYLTLSLGLEFEGWHHKLVAGVIIPTDSTKLHEVGGVSYMAQQKQIHHNAYAKWTTGDEEQLSELVKKGVSVQELCQIFGRNEGAIRSRISKLGLDVDASSPHIFDKWANSSNLSLSNQPNWFDEYERKLTSLLDKKNKIEEQINEVRAEILQKMESHGLEKLHSDQFSVSYTPAKTVMQFDSRTFRIENEELYSSYCKPKQREASIVVKRNIKEQYD</sequence>
<evidence type="ECO:0000313" key="3">
    <source>
        <dbReference type="EMBL" id="MCF2564641.1"/>
    </source>
</evidence>
<accession>A0ABS9CHP5</accession>
<name>A0ABS9CHP5_9BACT</name>
<protein>
    <recommendedName>
        <fullName evidence="2">Dual OB-containing domain-containing protein</fullName>
    </recommendedName>
</protein>
<keyword evidence="1" id="KW-0175">Coiled coil</keyword>
<evidence type="ECO:0000256" key="1">
    <source>
        <dbReference type="SAM" id="Coils"/>
    </source>
</evidence>
<evidence type="ECO:0000259" key="2">
    <source>
        <dbReference type="Pfam" id="PF22557"/>
    </source>
</evidence>
<proteinExistence type="predicted"/>
<organism evidence="3 4">
    <name type="scientific">Xylanibacter brevis</name>
    <dbReference type="NCBI Taxonomy" id="83231"/>
    <lineage>
        <taxon>Bacteria</taxon>
        <taxon>Pseudomonadati</taxon>
        <taxon>Bacteroidota</taxon>
        <taxon>Bacteroidia</taxon>
        <taxon>Bacteroidales</taxon>
        <taxon>Prevotellaceae</taxon>
        <taxon>Xylanibacter</taxon>
    </lineage>
</organism>
<dbReference type="EMBL" id="JADYTN010000030">
    <property type="protein sequence ID" value="MCF2564641.1"/>
    <property type="molecule type" value="Genomic_DNA"/>
</dbReference>
<feature type="domain" description="Dual OB-containing" evidence="2">
    <location>
        <begin position="4"/>
        <end position="216"/>
    </location>
</feature>
<feature type="coiled-coil region" evidence="1">
    <location>
        <begin position="317"/>
        <end position="351"/>
    </location>
</feature>
<reference evidence="3 4" key="1">
    <citation type="submission" date="2020-12" db="EMBL/GenBank/DDBJ databases">
        <title>Whole genome sequences of gut porcine anaerobes.</title>
        <authorList>
            <person name="Kubasova T."/>
            <person name="Jahodarova E."/>
            <person name="Rychlik I."/>
        </authorList>
    </citation>
    <scope>NUCLEOTIDE SEQUENCE [LARGE SCALE GENOMIC DNA]</scope>
    <source>
        <strain evidence="3 4">An925</strain>
    </source>
</reference>
<comment type="caution">
    <text evidence="3">The sequence shown here is derived from an EMBL/GenBank/DDBJ whole genome shotgun (WGS) entry which is preliminary data.</text>
</comment>
<dbReference type="RefSeq" id="WP_094447125.1">
    <property type="nucleotide sequence ID" value="NZ_JADYTN010000030.1"/>
</dbReference>
<dbReference type="Proteomes" id="UP001200470">
    <property type="component" value="Unassembled WGS sequence"/>
</dbReference>
<keyword evidence="4" id="KW-1185">Reference proteome</keyword>
<dbReference type="Pfam" id="PF22557">
    <property type="entry name" value="DuOB"/>
    <property type="match status" value="1"/>
</dbReference>
<dbReference type="InterPro" id="IPR054335">
    <property type="entry name" value="DuOB_dom"/>
</dbReference>
<evidence type="ECO:0000313" key="4">
    <source>
        <dbReference type="Proteomes" id="UP001200470"/>
    </source>
</evidence>